<dbReference type="RefSeq" id="XP_016226664.1">
    <property type="nucleotide sequence ID" value="XM_016367146.1"/>
</dbReference>
<dbReference type="EMBL" id="KN847521">
    <property type="protein sequence ID" value="KIV95090.1"/>
    <property type="molecule type" value="Genomic_DNA"/>
</dbReference>
<sequence>MSIPSRRIRPLPEQARAQICSSADLVSPAQILAGLVENALDADATSIKIHVNLRTGYFMVQDDGLGISEADFAEDAFIGQPYCSSKSDVTSGMYGRCGRFLAHLSTLSLLSIRSRCPHDSGHHRLVLQRGQVMLRRLRIQDDEFQGYGTNVQVYGLFAHLPVRSRQNINKYSSPKEVQKDFDNLKKLLVRYLLARPRKVNVDFSAQDCSQRFKYHCPTMAPQGDNNVLEDIVSILRQANLAPRLDASSWNVATLRMNQCSIWAAFSLDPSPSKSNQFISLGIVPVDPSLGGKWLYDQVNDMFDKSTYSDAQLSLESSSAEDDSPQSRGRSGNKIDRWPMFSICIDIQTAESQGRVQPELLSTRTTSMQLLSQALIQLVSQFLDSHGLKTKPTRRNLDWTTKTSPQPQGRLYSPTSETPAHRRFHPHLQHWHRVKSGRHLSQERGDHGLPFTKRADFPASPGLAVQKQTSNNPEKANEAIGTIPLHPTTHETNHCLSDDQAAGVDDSAISWTDPQTNQSTRVCSRTGRTLDSTTTLTTTGRDHGGPSTVVPRQRGNKRSRTNYEISTILRQWSNQQGNVESPIQQLTERCVDESTWNSHCGLHASSGSVKQVPRASLSCAEVLGQVDRKFLLAVTPSRGSHGQTAGEHLSLLVIDQHAADERVKLEKLCHEFFASTPVTLAKPLVFEVDQIEAELFKNARDYFGVWHICYSVERVDKTLDGTIFNVTTSTLPMSIAERCRAEPGVLIELLRGEVWKEDANYDKATSIDSSGSKSGSWISFAAQCPPGILELLKSRSCRTAIMFNDILDKEQGQQLVDALSRCDLPFQCAHGRPTMAIVAELDSKQGGSLDDWIDGCGEESVGFGVAWQGWKEEDSRD</sequence>
<dbReference type="GO" id="GO:0032300">
    <property type="term" value="C:mismatch repair complex"/>
    <property type="evidence" value="ECO:0007669"/>
    <property type="project" value="InterPro"/>
</dbReference>
<dbReference type="InterPro" id="IPR037198">
    <property type="entry name" value="MutL_C_sf"/>
</dbReference>
<dbReference type="Pfam" id="PF13589">
    <property type="entry name" value="HATPase_c_3"/>
    <property type="match status" value="1"/>
</dbReference>
<dbReference type="GO" id="GO:0005524">
    <property type="term" value="F:ATP binding"/>
    <property type="evidence" value="ECO:0007669"/>
    <property type="project" value="InterPro"/>
</dbReference>
<dbReference type="SMART" id="SM00853">
    <property type="entry name" value="MutL_C"/>
    <property type="match status" value="1"/>
</dbReference>
<feature type="region of interest" description="Disordered" evidence="2">
    <location>
        <begin position="510"/>
        <end position="557"/>
    </location>
</feature>
<feature type="compositionally biased region" description="Polar residues" evidence="2">
    <location>
        <begin position="510"/>
        <end position="522"/>
    </location>
</feature>
<feature type="region of interest" description="Disordered" evidence="2">
    <location>
        <begin position="313"/>
        <end position="334"/>
    </location>
</feature>
<dbReference type="Pfam" id="PF08676">
    <property type="entry name" value="MutL_C"/>
    <property type="match status" value="1"/>
</dbReference>
<dbReference type="PANTHER" id="PTHR10073">
    <property type="entry name" value="DNA MISMATCH REPAIR PROTEIN MLH, PMS, MUTL"/>
    <property type="match status" value="1"/>
</dbReference>
<evidence type="ECO:0000259" key="3">
    <source>
        <dbReference type="SMART" id="SM00853"/>
    </source>
</evidence>
<proteinExistence type="inferred from homology"/>
<evidence type="ECO:0000256" key="1">
    <source>
        <dbReference type="ARBA" id="ARBA00006082"/>
    </source>
</evidence>
<dbReference type="STRING" id="212818.A0A0D1X014"/>
<protein>
    <recommendedName>
        <fullName evidence="3">MutL C-terminal dimerisation domain-containing protein</fullName>
    </recommendedName>
</protein>
<feature type="domain" description="MutL C-terminal dimerisation" evidence="3">
    <location>
        <begin position="621"/>
        <end position="806"/>
    </location>
</feature>
<dbReference type="GO" id="GO:0016887">
    <property type="term" value="F:ATP hydrolysis activity"/>
    <property type="evidence" value="ECO:0007669"/>
    <property type="project" value="InterPro"/>
</dbReference>
<dbReference type="AlphaFoldDB" id="A0A0D1X014"/>
<feature type="compositionally biased region" description="Polar residues" evidence="2">
    <location>
        <begin position="397"/>
        <end position="417"/>
    </location>
</feature>
<reference evidence="4 5" key="1">
    <citation type="submission" date="2015-01" db="EMBL/GenBank/DDBJ databases">
        <title>The Genome Sequence of Exophiala mesophila CBS40295.</title>
        <authorList>
            <consortium name="The Broad Institute Genomics Platform"/>
            <person name="Cuomo C."/>
            <person name="de Hoog S."/>
            <person name="Gorbushina A."/>
            <person name="Stielow B."/>
            <person name="Teixiera M."/>
            <person name="Abouelleil A."/>
            <person name="Chapman S.B."/>
            <person name="Priest M."/>
            <person name="Young S.K."/>
            <person name="Wortman J."/>
            <person name="Nusbaum C."/>
            <person name="Birren B."/>
        </authorList>
    </citation>
    <scope>NUCLEOTIDE SEQUENCE [LARGE SCALE GENOMIC DNA]</scope>
    <source>
        <strain evidence="4 5">CBS 40295</strain>
    </source>
</reference>
<dbReference type="PANTHER" id="PTHR10073:SF47">
    <property type="entry name" value="DNA MISMATCH REPAIR PROTEIN MLH3"/>
    <property type="match status" value="1"/>
</dbReference>
<feature type="region of interest" description="Disordered" evidence="2">
    <location>
        <begin position="395"/>
        <end position="417"/>
    </location>
</feature>
<accession>A0A0D1X014</accession>
<dbReference type="GO" id="GO:0140664">
    <property type="term" value="F:ATP-dependent DNA damage sensor activity"/>
    <property type="evidence" value="ECO:0007669"/>
    <property type="project" value="InterPro"/>
</dbReference>
<dbReference type="Proteomes" id="UP000054302">
    <property type="component" value="Unassembled WGS sequence"/>
</dbReference>
<dbReference type="SUPFAM" id="SSF118116">
    <property type="entry name" value="DNA mismatch repair protein MutL"/>
    <property type="match status" value="2"/>
</dbReference>
<name>A0A0D1X014_EXOME</name>
<dbReference type="Gene3D" id="3.30.1370.100">
    <property type="entry name" value="MutL, C-terminal domain, regulatory subdomain"/>
    <property type="match status" value="1"/>
</dbReference>
<dbReference type="VEuPathDB" id="FungiDB:PV10_02782"/>
<keyword evidence="5" id="KW-1185">Reference proteome</keyword>
<dbReference type="InterPro" id="IPR038973">
    <property type="entry name" value="MutL/Mlh/Pms-like"/>
</dbReference>
<dbReference type="HOGENOM" id="CLU_005415_0_0_1"/>
<comment type="similarity">
    <text evidence="1">Belongs to the DNA mismatch repair MutL/HexB family.</text>
</comment>
<evidence type="ECO:0000313" key="4">
    <source>
        <dbReference type="EMBL" id="KIV95090.1"/>
    </source>
</evidence>
<dbReference type="InterPro" id="IPR014790">
    <property type="entry name" value="MutL_C"/>
</dbReference>
<evidence type="ECO:0000256" key="2">
    <source>
        <dbReference type="SAM" id="MobiDB-lite"/>
    </source>
</evidence>
<dbReference type="Gene3D" id="3.30.565.10">
    <property type="entry name" value="Histidine kinase-like ATPase, C-terminal domain"/>
    <property type="match status" value="1"/>
</dbReference>
<dbReference type="Gene3D" id="3.30.1540.20">
    <property type="entry name" value="MutL, C-terminal domain, dimerisation subdomain"/>
    <property type="match status" value="1"/>
</dbReference>
<dbReference type="InterPro" id="IPR042120">
    <property type="entry name" value="MutL_C_dimsub"/>
</dbReference>
<dbReference type="SUPFAM" id="SSF55874">
    <property type="entry name" value="ATPase domain of HSP90 chaperone/DNA topoisomerase II/histidine kinase"/>
    <property type="match status" value="1"/>
</dbReference>
<dbReference type="GeneID" id="27320627"/>
<feature type="compositionally biased region" description="Low complexity" evidence="2">
    <location>
        <begin position="523"/>
        <end position="538"/>
    </location>
</feature>
<organism evidence="4 5">
    <name type="scientific">Exophiala mesophila</name>
    <name type="common">Black yeast-like fungus</name>
    <dbReference type="NCBI Taxonomy" id="212818"/>
    <lineage>
        <taxon>Eukaryota</taxon>
        <taxon>Fungi</taxon>
        <taxon>Dikarya</taxon>
        <taxon>Ascomycota</taxon>
        <taxon>Pezizomycotina</taxon>
        <taxon>Eurotiomycetes</taxon>
        <taxon>Chaetothyriomycetidae</taxon>
        <taxon>Chaetothyriales</taxon>
        <taxon>Herpotrichiellaceae</taxon>
        <taxon>Exophiala</taxon>
    </lineage>
</organism>
<dbReference type="InterPro" id="IPR042121">
    <property type="entry name" value="MutL_C_regsub"/>
</dbReference>
<dbReference type="OMA" id="NKWPMFY"/>
<evidence type="ECO:0000313" key="5">
    <source>
        <dbReference type="Proteomes" id="UP000054302"/>
    </source>
</evidence>
<dbReference type="GO" id="GO:0006298">
    <property type="term" value="P:mismatch repair"/>
    <property type="evidence" value="ECO:0007669"/>
    <property type="project" value="InterPro"/>
</dbReference>
<gene>
    <name evidence="4" type="ORF">PV10_02782</name>
</gene>
<dbReference type="OrthoDB" id="429932at2759"/>
<dbReference type="InterPro" id="IPR036890">
    <property type="entry name" value="HATPase_C_sf"/>
</dbReference>